<accession>A0ACC0WWV6</accession>
<reference evidence="1 2" key="1">
    <citation type="journal article" date="2022" name="bioRxiv">
        <title>The genome of the oomycete Peronosclerospora sorghi, a cosmopolitan pathogen of maize and sorghum, is inflated with dispersed pseudogenes.</title>
        <authorList>
            <person name="Fletcher K."/>
            <person name="Martin F."/>
            <person name="Isakeit T."/>
            <person name="Cavanaugh K."/>
            <person name="Magill C."/>
            <person name="Michelmore R."/>
        </authorList>
    </citation>
    <scope>NUCLEOTIDE SEQUENCE [LARGE SCALE GENOMIC DNA]</scope>
    <source>
        <strain evidence="1">P6</strain>
    </source>
</reference>
<gene>
    <name evidence="1" type="ORF">PsorP6_000428</name>
</gene>
<dbReference type="EMBL" id="CM047580">
    <property type="protein sequence ID" value="KAI9922520.1"/>
    <property type="molecule type" value="Genomic_DNA"/>
</dbReference>
<organism evidence="1 2">
    <name type="scientific">Peronosclerospora sorghi</name>
    <dbReference type="NCBI Taxonomy" id="230839"/>
    <lineage>
        <taxon>Eukaryota</taxon>
        <taxon>Sar</taxon>
        <taxon>Stramenopiles</taxon>
        <taxon>Oomycota</taxon>
        <taxon>Peronosporomycetes</taxon>
        <taxon>Peronosporales</taxon>
        <taxon>Peronosporaceae</taxon>
        <taxon>Peronosclerospora</taxon>
    </lineage>
</organism>
<sequence length="78" mass="8795">MERLERVCNRKRILRIEHAQLAGVDKWVERVSVGVLCLVIVIVVMMMIVAVALAAERRVLIVAILHLGVCYLLVENST</sequence>
<dbReference type="Proteomes" id="UP001163321">
    <property type="component" value="Chromosome 1"/>
</dbReference>
<keyword evidence="2" id="KW-1185">Reference proteome</keyword>
<comment type="caution">
    <text evidence="1">The sequence shown here is derived from an EMBL/GenBank/DDBJ whole genome shotgun (WGS) entry which is preliminary data.</text>
</comment>
<name>A0ACC0WWV6_9STRA</name>
<evidence type="ECO:0000313" key="2">
    <source>
        <dbReference type="Proteomes" id="UP001163321"/>
    </source>
</evidence>
<proteinExistence type="predicted"/>
<evidence type="ECO:0000313" key="1">
    <source>
        <dbReference type="EMBL" id="KAI9922520.1"/>
    </source>
</evidence>
<protein>
    <submittedName>
        <fullName evidence="1">Uncharacterized protein</fullName>
    </submittedName>
</protein>